<proteinExistence type="predicted"/>
<evidence type="ECO:0008006" key="3">
    <source>
        <dbReference type="Google" id="ProtNLM"/>
    </source>
</evidence>
<dbReference type="Proteomes" id="UP000198953">
    <property type="component" value="Unassembled WGS sequence"/>
</dbReference>
<sequence>MSSRKETDGGEQVTTEPARGVRLRLAASVMVLLPLVPAAPGVPAVVLARRADPLTISVPDSVNLGPTQPGGVLTVTLPAMTVSDSRAGIPPWTATVTATNFTTGGGTPAETIPSGSVFYWSGPATAVSGGGLRTPGQLNAADRVALSAQVTAFSGRKGSLATQTTSWRPTLVVSVPSSATVGSYTGTLTHSVA</sequence>
<reference evidence="1 2" key="1">
    <citation type="submission" date="2016-10" db="EMBL/GenBank/DDBJ databases">
        <authorList>
            <person name="de Groot N.N."/>
        </authorList>
    </citation>
    <scope>NUCLEOTIDE SEQUENCE [LARGE SCALE GENOMIC DNA]</scope>
    <source>
        <strain evidence="1 2">DSM 43357</strain>
    </source>
</reference>
<protein>
    <recommendedName>
        <fullName evidence="3">WxL domain surface cell wall-binding</fullName>
    </recommendedName>
</protein>
<dbReference type="STRING" id="46177.SAMN05660976_07407"/>
<dbReference type="EMBL" id="FOBF01000025">
    <property type="protein sequence ID" value="SEN36879.1"/>
    <property type="molecule type" value="Genomic_DNA"/>
</dbReference>
<dbReference type="OrthoDB" id="5147666at2"/>
<accession>A0A1H8FZ11</accession>
<dbReference type="RefSeq" id="WP_143078900.1">
    <property type="nucleotide sequence ID" value="NZ_FOBF01000025.1"/>
</dbReference>
<keyword evidence="2" id="KW-1185">Reference proteome</keyword>
<name>A0A1H8FZ11_9ACTN</name>
<gene>
    <name evidence="1" type="ORF">SAMN05660976_07407</name>
</gene>
<evidence type="ECO:0000313" key="2">
    <source>
        <dbReference type="Proteomes" id="UP000198953"/>
    </source>
</evidence>
<organism evidence="1 2">
    <name type="scientific">Nonomuraea pusilla</name>
    <dbReference type="NCBI Taxonomy" id="46177"/>
    <lineage>
        <taxon>Bacteria</taxon>
        <taxon>Bacillati</taxon>
        <taxon>Actinomycetota</taxon>
        <taxon>Actinomycetes</taxon>
        <taxon>Streptosporangiales</taxon>
        <taxon>Streptosporangiaceae</taxon>
        <taxon>Nonomuraea</taxon>
    </lineage>
</organism>
<evidence type="ECO:0000313" key="1">
    <source>
        <dbReference type="EMBL" id="SEN36879.1"/>
    </source>
</evidence>
<dbReference type="AlphaFoldDB" id="A0A1H8FZ11"/>